<sequence>MDFRIEDITPEEIDRRLAVVEPLTDSVRDLVDAVIRSQVSDDELQAAKATIDEVVASLRTRQRPGGFGTPYTREFIGMPWGNAAVGARNAIAPPLRVTRSAGLAECDMVLGAAYEGPGGCVHGGVAALMLDQLVGEAASTDGLPSFTGTLTVKYLRPTRLGALNARAEVTGREGRKTFVHATLSDDDGVTVEADAIMISPKGFELPTGDALPPPANSRADRDV</sequence>
<dbReference type="SUPFAM" id="SSF54637">
    <property type="entry name" value="Thioesterase/thiol ester dehydrase-isomerase"/>
    <property type="match status" value="1"/>
</dbReference>
<evidence type="ECO:0000256" key="11">
    <source>
        <dbReference type="ARBA" id="ARBA00023136"/>
    </source>
</evidence>
<keyword evidence="8" id="KW-0276">Fatty acid metabolism</keyword>
<evidence type="ECO:0000256" key="13">
    <source>
        <dbReference type="ARBA" id="ARBA00035852"/>
    </source>
</evidence>
<evidence type="ECO:0000256" key="2">
    <source>
        <dbReference type="ARBA" id="ARBA00004496"/>
    </source>
</evidence>
<keyword evidence="27" id="KW-1185">Reference proteome</keyword>
<evidence type="ECO:0000256" key="1">
    <source>
        <dbReference type="ARBA" id="ARBA00004170"/>
    </source>
</evidence>
<keyword evidence="12" id="KW-0966">Cell projection</keyword>
<comment type="catalytic activity">
    <reaction evidence="21">
        <text>decanoyl-CoA + H2O = decanoate + CoA + H(+)</text>
        <dbReference type="Rhea" id="RHEA:40059"/>
        <dbReference type="ChEBI" id="CHEBI:15377"/>
        <dbReference type="ChEBI" id="CHEBI:15378"/>
        <dbReference type="ChEBI" id="CHEBI:27689"/>
        <dbReference type="ChEBI" id="CHEBI:57287"/>
        <dbReference type="ChEBI" id="CHEBI:61430"/>
    </reaction>
    <physiologicalReaction direction="left-to-right" evidence="21">
        <dbReference type="Rhea" id="RHEA:40060"/>
    </physiologicalReaction>
</comment>
<comment type="catalytic activity">
    <reaction evidence="19">
        <text>octanoyl-CoA + H2O = octanoate + CoA + H(+)</text>
        <dbReference type="Rhea" id="RHEA:30143"/>
        <dbReference type="ChEBI" id="CHEBI:15377"/>
        <dbReference type="ChEBI" id="CHEBI:15378"/>
        <dbReference type="ChEBI" id="CHEBI:25646"/>
        <dbReference type="ChEBI" id="CHEBI:57287"/>
        <dbReference type="ChEBI" id="CHEBI:57386"/>
    </reaction>
    <physiologicalReaction direction="left-to-right" evidence="19">
        <dbReference type="Rhea" id="RHEA:30144"/>
    </physiologicalReaction>
</comment>
<proteinExistence type="inferred from homology"/>
<dbReference type="RefSeq" id="WP_344780741.1">
    <property type="nucleotide sequence ID" value="NZ_BAAAZW010000002.1"/>
</dbReference>
<dbReference type="Proteomes" id="UP001418444">
    <property type="component" value="Unassembled WGS sequence"/>
</dbReference>
<evidence type="ECO:0000256" key="18">
    <source>
        <dbReference type="ARBA" id="ARBA00043210"/>
    </source>
</evidence>
<dbReference type="Gene3D" id="3.10.129.10">
    <property type="entry name" value="Hotdog Thioesterase"/>
    <property type="match status" value="1"/>
</dbReference>
<comment type="catalytic activity">
    <reaction evidence="13">
        <text>(5Z,8Z,11Z,14Z)-eicosatetraenoyl-CoA + H2O = (5Z,8Z,11Z,14Z)-eicosatetraenoate + CoA + H(+)</text>
        <dbReference type="Rhea" id="RHEA:40151"/>
        <dbReference type="ChEBI" id="CHEBI:15377"/>
        <dbReference type="ChEBI" id="CHEBI:15378"/>
        <dbReference type="ChEBI" id="CHEBI:32395"/>
        <dbReference type="ChEBI" id="CHEBI:57287"/>
        <dbReference type="ChEBI" id="CHEBI:57368"/>
    </reaction>
    <physiologicalReaction direction="left-to-right" evidence="13">
        <dbReference type="Rhea" id="RHEA:40152"/>
    </physiologicalReaction>
</comment>
<evidence type="ECO:0000256" key="16">
    <source>
        <dbReference type="ARBA" id="ARBA00038848"/>
    </source>
</evidence>
<evidence type="ECO:0000256" key="24">
    <source>
        <dbReference type="SAM" id="MobiDB-lite"/>
    </source>
</evidence>
<evidence type="ECO:0000256" key="22">
    <source>
        <dbReference type="ARBA" id="ARBA00048074"/>
    </source>
</evidence>
<feature type="domain" description="Thioesterase" evidence="25">
    <location>
        <begin position="118"/>
        <end position="191"/>
    </location>
</feature>
<accession>A0ABP7NQP2</accession>
<dbReference type="CDD" id="cd03443">
    <property type="entry name" value="PaaI_thioesterase"/>
    <property type="match status" value="1"/>
</dbReference>
<evidence type="ECO:0000256" key="15">
    <source>
        <dbReference type="ARBA" id="ARBA00038456"/>
    </source>
</evidence>
<evidence type="ECO:0000256" key="4">
    <source>
        <dbReference type="ARBA" id="ARBA00022475"/>
    </source>
</evidence>
<protein>
    <recommendedName>
        <fullName evidence="17">Acyl-coenzyme A thioesterase THEM4</fullName>
        <ecNumber evidence="16">3.1.2.2</ecNumber>
    </recommendedName>
    <alternativeName>
        <fullName evidence="18">Thioesterase superfamily member 4</fullName>
    </alternativeName>
</protein>
<organism evidence="26 27">
    <name type="scientific">Gordonia caeni</name>
    <dbReference type="NCBI Taxonomy" id="1007097"/>
    <lineage>
        <taxon>Bacteria</taxon>
        <taxon>Bacillati</taxon>
        <taxon>Actinomycetota</taxon>
        <taxon>Actinomycetes</taxon>
        <taxon>Mycobacteriales</taxon>
        <taxon>Gordoniaceae</taxon>
        <taxon>Gordonia</taxon>
    </lineage>
</organism>
<comment type="catalytic activity">
    <reaction evidence="14">
        <text>(9Z)-octadecenoyl-CoA + H2O = (9Z)-octadecenoate + CoA + H(+)</text>
        <dbReference type="Rhea" id="RHEA:40139"/>
        <dbReference type="ChEBI" id="CHEBI:15377"/>
        <dbReference type="ChEBI" id="CHEBI:15378"/>
        <dbReference type="ChEBI" id="CHEBI:30823"/>
        <dbReference type="ChEBI" id="CHEBI:57287"/>
        <dbReference type="ChEBI" id="CHEBI:57387"/>
    </reaction>
    <physiologicalReaction direction="left-to-right" evidence="14">
        <dbReference type="Rhea" id="RHEA:40140"/>
    </physiologicalReaction>
</comment>
<gene>
    <name evidence="26" type="ORF">GCM10022231_07450</name>
</gene>
<evidence type="ECO:0000256" key="21">
    <source>
        <dbReference type="ARBA" id="ARBA00047969"/>
    </source>
</evidence>
<keyword evidence="10" id="KW-0443">Lipid metabolism</keyword>
<feature type="region of interest" description="Disordered" evidence="24">
    <location>
        <begin position="202"/>
        <end position="223"/>
    </location>
</feature>
<evidence type="ECO:0000256" key="9">
    <source>
        <dbReference type="ARBA" id="ARBA00022946"/>
    </source>
</evidence>
<dbReference type="EC" id="3.1.2.2" evidence="16"/>
<comment type="catalytic activity">
    <reaction evidence="22">
        <text>dodecanoyl-CoA + H2O = dodecanoate + CoA + H(+)</text>
        <dbReference type="Rhea" id="RHEA:30135"/>
        <dbReference type="ChEBI" id="CHEBI:15377"/>
        <dbReference type="ChEBI" id="CHEBI:15378"/>
        <dbReference type="ChEBI" id="CHEBI:18262"/>
        <dbReference type="ChEBI" id="CHEBI:57287"/>
        <dbReference type="ChEBI" id="CHEBI:57375"/>
    </reaction>
    <physiologicalReaction direction="left-to-right" evidence="22">
        <dbReference type="Rhea" id="RHEA:30136"/>
    </physiologicalReaction>
</comment>
<comment type="similarity">
    <text evidence="15">Belongs to the THEM4/THEM5 thioesterase family.</text>
</comment>
<dbReference type="Pfam" id="PF03061">
    <property type="entry name" value="4HBT"/>
    <property type="match status" value="1"/>
</dbReference>
<comment type="catalytic activity">
    <reaction evidence="23">
        <text>tetradecanoyl-CoA + H2O = tetradecanoate + CoA + H(+)</text>
        <dbReference type="Rhea" id="RHEA:40119"/>
        <dbReference type="ChEBI" id="CHEBI:15377"/>
        <dbReference type="ChEBI" id="CHEBI:15378"/>
        <dbReference type="ChEBI" id="CHEBI:30807"/>
        <dbReference type="ChEBI" id="CHEBI:57287"/>
        <dbReference type="ChEBI" id="CHEBI:57385"/>
    </reaction>
    <physiologicalReaction direction="left-to-right" evidence="23">
        <dbReference type="Rhea" id="RHEA:40120"/>
    </physiologicalReaction>
</comment>
<keyword evidence="4" id="KW-1003">Cell membrane</keyword>
<evidence type="ECO:0000256" key="23">
    <source>
        <dbReference type="ARBA" id="ARBA00048180"/>
    </source>
</evidence>
<reference evidence="27" key="1">
    <citation type="journal article" date="2019" name="Int. J. Syst. Evol. Microbiol.">
        <title>The Global Catalogue of Microorganisms (GCM) 10K type strain sequencing project: providing services to taxonomists for standard genome sequencing and annotation.</title>
        <authorList>
            <consortium name="The Broad Institute Genomics Platform"/>
            <consortium name="The Broad Institute Genome Sequencing Center for Infectious Disease"/>
            <person name="Wu L."/>
            <person name="Ma J."/>
        </authorList>
    </citation>
    <scope>NUCLEOTIDE SEQUENCE [LARGE SCALE GENOMIC DNA]</scope>
    <source>
        <strain evidence="27">JCM 16923</strain>
    </source>
</reference>
<evidence type="ECO:0000256" key="17">
    <source>
        <dbReference type="ARBA" id="ARBA00040123"/>
    </source>
</evidence>
<name>A0ABP7NQP2_9ACTN</name>
<evidence type="ECO:0000259" key="25">
    <source>
        <dbReference type="Pfam" id="PF03061"/>
    </source>
</evidence>
<evidence type="ECO:0000256" key="20">
    <source>
        <dbReference type="ARBA" id="ARBA00047734"/>
    </source>
</evidence>
<dbReference type="InterPro" id="IPR006683">
    <property type="entry name" value="Thioestr_dom"/>
</dbReference>
<comment type="subcellular location">
    <subcellularLocation>
        <location evidence="3">Cell projection</location>
        <location evidence="3">Ruffle membrane</location>
    </subcellularLocation>
    <subcellularLocation>
        <location evidence="2">Cytoplasm</location>
    </subcellularLocation>
    <subcellularLocation>
        <location evidence="1">Membrane</location>
        <topology evidence="1">Peripheral membrane protein</topology>
    </subcellularLocation>
</comment>
<keyword evidence="7" id="KW-0378">Hydrolase</keyword>
<keyword evidence="5" id="KW-0963">Cytoplasm</keyword>
<evidence type="ECO:0000256" key="6">
    <source>
        <dbReference type="ARBA" id="ARBA00022703"/>
    </source>
</evidence>
<evidence type="ECO:0000256" key="19">
    <source>
        <dbReference type="ARBA" id="ARBA00047588"/>
    </source>
</evidence>
<evidence type="ECO:0000313" key="26">
    <source>
        <dbReference type="EMBL" id="GAA3952065.1"/>
    </source>
</evidence>
<dbReference type="PANTHER" id="PTHR12418:SF19">
    <property type="entry name" value="ACYL-COENZYME A THIOESTERASE THEM4"/>
    <property type="match status" value="1"/>
</dbReference>
<dbReference type="InterPro" id="IPR029069">
    <property type="entry name" value="HotDog_dom_sf"/>
</dbReference>
<evidence type="ECO:0000256" key="3">
    <source>
        <dbReference type="ARBA" id="ARBA00004632"/>
    </source>
</evidence>
<dbReference type="PANTHER" id="PTHR12418">
    <property type="entry name" value="ACYL-COENZYME A THIOESTERASE THEM4"/>
    <property type="match status" value="1"/>
</dbReference>
<dbReference type="InterPro" id="IPR052365">
    <property type="entry name" value="THEM4/THEM5_acyl-CoA_thioest"/>
</dbReference>
<evidence type="ECO:0000256" key="7">
    <source>
        <dbReference type="ARBA" id="ARBA00022801"/>
    </source>
</evidence>
<keyword evidence="11" id="KW-0472">Membrane</keyword>
<comment type="caution">
    <text evidence="26">The sequence shown here is derived from an EMBL/GenBank/DDBJ whole genome shotgun (WGS) entry which is preliminary data.</text>
</comment>
<evidence type="ECO:0000256" key="12">
    <source>
        <dbReference type="ARBA" id="ARBA00023273"/>
    </source>
</evidence>
<keyword evidence="6" id="KW-0053">Apoptosis</keyword>
<dbReference type="EMBL" id="BAAAZW010000002">
    <property type="protein sequence ID" value="GAA3952065.1"/>
    <property type="molecule type" value="Genomic_DNA"/>
</dbReference>
<evidence type="ECO:0000256" key="14">
    <source>
        <dbReference type="ARBA" id="ARBA00037002"/>
    </source>
</evidence>
<evidence type="ECO:0000313" key="27">
    <source>
        <dbReference type="Proteomes" id="UP001418444"/>
    </source>
</evidence>
<keyword evidence="9" id="KW-0809">Transit peptide</keyword>
<comment type="catalytic activity">
    <reaction evidence="20">
        <text>hexadecanoyl-CoA + H2O = hexadecanoate + CoA + H(+)</text>
        <dbReference type="Rhea" id="RHEA:16645"/>
        <dbReference type="ChEBI" id="CHEBI:7896"/>
        <dbReference type="ChEBI" id="CHEBI:15377"/>
        <dbReference type="ChEBI" id="CHEBI:15378"/>
        <dbReference type="ChEBI" id="CHEBI:57287"/>
        <dbReference type="ChEBI" id="CHEBI:57379"/>
        <dbReference type="EC" id="3.1.2.2"/>
    </reaction>
    <physiologicalReaction direction="left-to-right" evidence="20">
        <dbReference type="Rhea" id="RHEA:16646"/>
    </physiologicalReaction>
</comment>
<evidence type="ECO:0000256" key="5">
    <source>
        <dbReference type="ARBA" id="ARBA00022490"/>
    </source>
</evidence>
<evidence type="ECO:0000256" key="10">
    <source>
        <dbReference type="ARBA" id="ARBA00023098"/>
    </source>
</evidence>
<evidence type="ECO:0000256" key="8">
    <source>
        <dbReference type="ARBA" id="ARBA00022832"/>
    </source>
</evidence>